<dbReference type="SUPFAM" id="SSF48452">
    <property type="entry name" value="TPR-like"/>
    <property type="match status" value="1"/>
</dbReference>
<sequence length="333" mass="37884">MSIADTPEVSKIADEERVRLRAVKRETIQTERKKKAEQLKEKGNQHFKTEDYDEALKCYMGASLLDENNAVYYNNEAAVNLKLGMYNDAELNANLVLDIEPRNIKARYRRAMARLGLGKLKGARADFFEMLKLNPDSADAKLHLLEIERKDPSLSSDPEARAKRFVERVLGWGRGYDGYDENGDYLDDDEDDVDSEEGYCTSILAAPGVDSDPESVDSFHSHTSDYEHEGNGIPCHAYNHEGCEKRKACEFSHAPDGQSLRDDLGKNVCLRFVAGKCQFKEECVYSHVEKYLPLRKRSGPWTKEDAATELRFNKTIKVFDEAVYDNFQKALDT</sequence>
<feature type="zinc finger region" description="C3H1-type" evidence="3">
    <location>
        <begin position="229"/>
        <end position="256"/>
    </location>
</feature>
<protein>
    <recommendedName>
        <fullName evidence="4">C3H1-type domain-containing protein</fullName>
    </recommendedName>
</protein>
<feature type="zinc finger region" description="C3H1-type" evidence="3">
    <location>
        <begin position="263"/>
        <end position="290"/>
    </location>
</feature>
<keyword evidence="6" id="KW-1185">Reference proteome</keyword>
<reference evidence="5 6" key="1">
    <citation type="submission" date="2014-04" db="EMBL/GenBank/DDBJ databases">
        <authorList>
            <consortium name="DOE Joint Genome Institute"/>
            <person name="Kuo A."/>
            <person name="Girlanda M."/>
            <person name="Perotto S."/>
            <person name="Kohler A."/>
            <person name="Nagy L.G."/>
            <person name="Floudas D."/>
            <person name="Copeland A."/>
            <person name="Barry K.W."/>
            <person name="Cichocki N."/>
            <person name="Veneault-Fourrey C."/>
            <person name="LaButti K."/>
            <person name="Lindquist E.A."/>
            <person name="Lipzen A."/>
            <person name="Lundell T."/>
            <person name="Morin E."/>
            <person name="Murat C."/>
            <person name="Sun H."/>
            <person name="Tunlid A."/>
            <person name="Henrissat B."/>
            <person name="Grigoriev I.V."/>
            <person name="Hibbett D.S."/>
            <person name="Martin F."/>
            <person name="Nordberg H.P."/>
            <person name="Cantor M.N."/>
            <person name="Hua S.X."/>
        </authorList>
    </citation>
    <scope>NUCLEOTIDE SEQUENCE [LARGE SCALE GENOMIC DNA]</scope>
    <source>
        <strain evidence="5 6">MUT 4182</strain>
    </source>
</reference>
<dbReference type="SMART" id="SM00028">
    <property type="entry name" value="TPR"/>
    <property type="match status" value="3"/>
</dbReference>
<dbReference type="PROSITE" id="PS50005">
    <property type="entry name" value="TPR"/>
    <property type="match status" value="1"/>
</dbReference>
<keyword evidence="3" id="KW-0862">Zinc</keyword>
<dbReference type="OrthoDB" id="245563at2759"/>
<evidence type="ECO:0000259" key="4">
    <source>
        <dbReference type="PROSITE" id="PS50103"/>
    </source>
</evidence>
<evidence type="ECO:0000256" key="1">
    <source>
        <dbReference type="ARBA" id="ARBA00022803"/>
    </source>
</evidence>
<dbReference type="InterPro" id="IPR000571">
    <property type="entry name" value="Znf_CCCH"/>
</dbReference>
<gene>
    <name evidence="5" type="ORF">M407DRAFT_25625</name>
</gene>
<dbReference type="Gene3D" id="3.30.1370.210">
    <property type="match status" value="1"/>
</dbReference>
<dbReference type="InterPro" id="IPR019734">
    <property type="entry name" value="TPR_rpt"/>
</dbReference>
<keyword evidence="3" id="KW-0479">Metal-binding</keyword>
<feature type="non-terminal residue" evidence="5">
    <location>
        <position position="333"/>
    </location>
</feature>
<accession>A0A0C3Q6H9</accession>
<organism evidence="5 6">
    <name type="scientific">Tulasnella calospora MUT 4182</name>
    <dbReference type="NCBI Taxonomy" id="1051891"/>
    <lineage>
        <taxon>Eukaryota</taxon>
        <taxon>Fungi</taxon>
        <taxon>Dikarya</taxon>
        <taxon>Basidiomycota</taxon>
        <taxon>Agaricomycotina</taxon>
        <taxon>Agaricomycetes</taxon>
        <taxon>Cantharellales</taxon>
        <taxon>Tulasnellaceae</taxon>
        <taxon>Tulasnella</taxon>
    </lineage>
</organism>
<keyword evidence="1 2" id="KW-0802">TPR repeat</keyword>
<dbReference type="PANTHER" id="PTHR46423:SF1">
    <property type="entry name" value="RNA POLYMERASE II-ASSOCIATED PROTEIN 3"/>
    <property type="match status" value="1"/>
</dbReference>
<dbReference type="PROSITE" id="PS50103">
    <property type="entry name" value="ZF_C3H1"/>
    <property type="match status" value="2"/>
</dbReference>
<dbReference type="Proteomes" id="UP000054248">
    <property type="component" value="Unassembled WGS sequence"/>
</dbReference>
<feature type="repeat" description="TPR" evidence="2">
    <location>
        <begin position="36"/>
        <end position="69"/>
    </location>
</feature>
<dbReference type="InterPro" id="IPR051966">
    <property type="entry name" value="RPAP3"/>
</dbReference>
<dbReference type="PANTHER" id="PTHR46423">
    <property type="entry name" value="RNA POLYMERASE II-ASSOCIATED PROTEIN 3"/>
    <property type="match status" value="1"/>
</dbReference>
<proteinExistence type="predicted"/>
<dbReference type="InterPro" id="IPR011990">
    <property type="entry name" value="TPR-like_helical_dom_sf"/>
</dbReference>
<evidence type="ECO:0000313" key="5">
    <source>
        <dbReference type="EMBL" id="KIO24980.1"/>
    </source>
</evidence>
<dbReference type="GO" id="GO:0008270">
    <property type="term" value="F:zinc ion binding"/>
    <property type="evidence" value="ECO:0007669"/>
    <property type="project" value="UniProtKB-KW"/>
</dbReference>
<feature type="domain" description="C3H1-type" evidence="4">
    <location>
        <begin position="229"/>
        <end position="256"/>
    </location>
</feature>
<dbReference type="GO" id="GO:0101031">
    <property type="term" value="C:protein folding chaperone complex"/>
    <property type="evidence" value="ECO:0007669"/>
    <property type="project" value="TreeGrafter"/>
</dbReference>
<dbReference type="Gene3D" id="1.25.40.10">
    <property type="entry name" value="Tetratricopeptide repeat domain"/>
    <property type="match status" value="1"/>
</dbReference>
<evidence type="ECO:0000313" key="6">
    <source>
        <dbReference type="Proteomes" id="UP000054248"/>
    </source>
</evidence>
<feature type="domain" description="C3H1-type" evidence="4">
    <location>
        <begin position="263"/>
        <end position="290"/>
    </location>
</feature>
<evidence type="ECO:0000256" key="2">
    <source>
        <dbReference type="PROSITE-ProRule" id="PRU00339"/>
    </source>
</evidence>
<name>A0A0C3Q6H9_9AGAM</name>
<dbReference type="AlphaFoldDB" id="A0A0C3Q6H9"/>
<evidence type="ECO:0000256" key="3">
    <source>
        <dbReference type="PROSITE-ProRule" id="PRU00723"/>
    </source>
</evidence>
<keyword evidence="3" id="KW-0863">Zinc-finger</keyword>
<dbReference type="EMBL" id="KN823050">
    <property type="protein sequence ID" value="KIO24980.1"/>
    <property type="molecule type" value="Genomic_DNA"/>
</dbReference>
<reference evidence="6" key="2">
    <citation type="submission" date="2015-01" db="EMBL/GenBank/DDBJ databases">
        <title>Evolutionary Origins and Diversification of the Mycorrhizal Mutualists.</title>
        <authorList>
            <consortium name="DOE Joint Genome Institute"/>
            <consortium name="Mycorrhizal Genomics Consortium"/>
            <person name="Kohler A."/>
            <person name="Kuo A."/>
            <person name="Nagy L.G."/>
            <person name="Floudas D."/>
            <person name="Copeland A."/>
            <person name="Barry K.W."/>
            <person name="Cichocki N."/>
            <person name="Veneault-Fourrey C."/>
            <person name="LaButti K."/>
            <person name="Lindquist E.A."/>
            <person name="Lipzen A."/>
            <person name="Lundell T."/>
            <person name="Morin E."/>
            <person name="Murat C."/>
            <person name="Riley R."/>
            <person name="Ohm R."/>
            <person name="Sun H."/>
            <person name="Tunlid A."/>
            <person name="Henrissat B."/>
            <person name="Grigoriev I.V."/>
            <person name="Hibbett D.S."/>
            <person name="Martin F."/>
        </authorList>
    </citation>
    <scope>NUCLEOTIDE SEQUENCE [LARGE SCALE GENOMIC DNA]</scope>
    <source>
        <strain evidence="6">MUT 4182</strain>
    </source>
</reference>
<dbReference type="HOGENOM" id="CLU_037978_0_0_1"/>
<dbReference type="STRING" id="1051891.A0A0C3Q6H9"/>